<reference evidence="5 6" key="1">
    <citation type="submission" date="2023-10" db="EMBL/GenBank/DDBJ databases">
        <title>Genome-Wide Identification Analysis in wild type Solanum Pinnatisectum Reveals Some Genes Defensing Phytophthora Infestans.</title>
        <authorList>
            <person name="Sun C."/>
        </authorList>
    </citation>
    <scope>NUCLEOTIDE SEQUENCE [LARGE SCALE GENOMIC DNA]</scope>
    <source>
        <strain evidence="5">LQN</strain>
        <tissue evidence="5">Leaf</tissue>
    </source>
</reference>
<evidence type="ECO:0000313" key="5">
    <source>
        <dbReference type="EMBL" id="KAK4735494.1"/>
    </source>
</evidence>
<dbReference type="InterPro" id="IPR023366">
    <property type="entry name" value="ATP_synth_asu-like_sf"/>
</dbReference>
<evidence type="ECO:0000259" key="4">
    <source>
        <dbReference type="Pfam" id="PF02874"/>
    </source>
</evidence>
<dbReference type="GO" id="GO:0045259">
    <property type="term" value="C:proton-transporting ATP synthase complex"/>
    <property type="evidence" value="ECO:0007669"/>
    <property type="project" value="InterPro"/>
</dbReference>
<dbReference type="InterPro" id="IPR004100">
    <property type="entry name" value="ATPase_F1/V1/A1_a/bsu_N"/>
</dbReference>
<evidence type="ECO:0000313" key="6">
    <source>
        <dbReference type="Proteomes" id="UP001311915"/>
    </source>
</evidence>
<organism evidence="5 6">
    <name type="scientific">Solanum pinnatisectum</name>
    <name type="common">tansyleaf nightshade</name>
    <dbReference type="NCBI Taxonomy" id="50273"/>
    <lineage>
        <taxon>Eukaryota</taxon>
        <taxon>Viridiplantae</taxon>
        <taxon>Streptophyta</taxon>
        <taxon>Embryophyta</taxon>
        <taxon>Tracheophyta</taxon>
        <taxon>Spermatophyta</taxon>
        <taxon>Magnoliopsida</taxon>
        <taxon>eudicotyledons</taxon>
        <taxon>Gunneridae</taxon>
        <taxon>Pentapetalae</taxon>
        <taxon>asterids</taxon>
        <taxon>lamiids</taxon>
        <taxon>Solanales</taxon>
        <taxon>Solanaceae</taxon>
        <taxon>Solanoideae</taxon>
        <taxon>Solaneae</taxon>
        <taxon>Solanum</taxon>
    </lineage>
</organism>
<dbReference type="InterPro" id="IPR036121">
    <property type="entry name" value="ATPase_F1/V1/A1_a/bsu_N_sf"/>
</dbReference>
<keyword evidence="3" id="KW-0406">Ion transport</keyword>
<comment type="similarity">
    <text evidence="1">Belongs to the ATPase alpha/beta chains family.</text>
</comment>
<proteinExistence type="inferred from homology"/>
<comment type="caution">
    <text evidence="5">The sequence shown here is derived from an EMBL/GenBank/DDBJ whole genome shotgun (WGS) entry which is preliminary data.</text>
</comment>
<feature type="domain" description="ATPase F1/V1/A1 complex alpha/beta subunit N-terminal" evidence="4">
    <location>
        <begin position="29"/>
        <end position="79"/>
    </location>
</feature>
<dbReference type="PANTHER" id="PTHR48082">
    <property type="entry name" value="ATP SYNTHASE SUBUNIT ALPHA, MITOCHONDRIAL"/>
    <property type="match status" value="1"/>
</dbReference>
<dbReference type="Proteomes" id="UP001311915">
    <property type="component" value="Unassembled WGS sequence"/>
</dbReference>
<dbReference type="Gene3D" id="2.40.30.20">
    <property type="match status" value="1"/>
</dbReference>
<evidence type="ECO:0000256" key="1">
    <source>
        <dbReference type="ARBA" id="ARBA00008936"/>
    </source>
</evidence>
<keyword evidence="6" id="KW-1185">Reference proteome</keyword>
<gene>
    <name evidence="5" type="ORF">R3W88_009755</name>
</gene>
<keyword evidence="2" id="KW-0813">Transport</keyword>
<accession>A0AAV9MEF2</accession>
<dbReference type="Pfam" id="PF02874">
    <property type="entry name" value="ATP-synt_ab_N"/>
    <property type="match status" value="1"/>
</dbReference>
<dbReference type="AlphaFoldDB" id="A0AAV9MEF2"/>
<dbReference type="PANTHER" id="PTHR48082:SF2">
    <property type="entry name" value="ATP SYNTHASE SUBUNIT ALPHA, MITOCHONDRIAL"/>
    <property type="match status" value="1"/>
</dbReference>
<dbReference type="GO" id="GO:0046933">
    <property type="term" value="F:proton-transporting ATP synthase activity, rotational mechanism"/>
    <property type="evidence" value="ECO:0007669"/>
    <property type="project" value="InterPro"/>
</dbReference>
<sequence>MITIWADHISNIICEHIEQYNKEVKIVNIGIVLQVGDGIACIHDLDESTIGIAMNLGSHNVGVVLMGDSLLIKEGKFCKSNRKNLSSSFS</sequence>
<dbReference type="GO" id="GO:0043531">
    <property type="term" value="F:ADP binding"/>
    <property type="evidence" value="ECO:0007669"/>
    <property type="project" value="TreeGrafter"/>
</dbReference>
<evidence type="ECO:0000256" key="2">
    <source>
        <dbReference type="ARBA" id="ARBA00022448"/>
    </source>
</evidence>
<protein>
    <recommendedName>
        <fullName evidence="4">ATPase F1/V1/A1 complex alpha/beta subunit N-terminal domain-containing protein</fullName>
    </recommendedName>
</protein>
<name>A0AAV9MEF2_9SOLN</name>
<dbReference type="InterPro" id="IPR005294">
    <property type="entry name" value="ATP_synth_F1_asu"/>
</dbReference>
<dbReference type="SUPFAM" id="SSF50615">
    <property type="entry name" value="N-terminal domain of alpha and beta subunits of F1 ATP synthase"/>
    <property type="match status" value="1"/>
</dbReference>
<dbReference type="EMBL" id="JAWPEI010000002">
    <property type="protein sequence ID" value="KAK4735494.1"/>
    <property type="molecule type" value="Genomic_DNA"/>
</dbReference>
<keyword evidence="3" id="KW-0375">Hydrogen ion transport</keyword>
<dbReference type="GO" id="GO:0005524">
    <property type="term" value="F:ATP binding"/>
    <property type="evidence" value="ECO:0007669"/>
    <property type="project" value="UniProtKB-KW"/>
</dbReference>
<evidence type="ECO:0000256" key="3">
    <source>
        <dbReference type="ARBA" id="ARBA00022781"/>
    </source>
</evidence>